<accession>A0ABP9BV70</accession>
<dbReference type="PANTHER" id="PTHR11265">
    <property type="entry name" value="S-ADENOSYL-METHYLTRANSFERASE MRAW"/>
    <property type="match status" value="1"/>
</dbReference>
<keyword evidence="4 6" id="KW-0808">Transferase</keyword>
<dbReference type="SUPFAM" id="SSF81799">
    <property type="entry name" value="Putative methyltransferase TM0872, insert domain"/>
    <property type="match status" value="1"/>
</dbReference>
<comment type="caution">
    <text evidence="7">The sequence shown here is derived from an EMBL/GenBank/DDBJ whole genome shotgun (WGS) entry which is preliminary data.</text>
</comment>
<dbReference type="PANTHER" id="PTHR11265:SF0">
    <property type="entry name" value="12S RRNA N4-METHYLCYTIDINE METHYLTRANSFERASE"/>
    <property type="match status" value="1"/>
</dbReference>
<evidence type="ECO:0000256" key="6">
    <source>
        <dbReference type="HAMAP-Rule" id="MF_01007"/>
    </source>
</evidence>
<evidence type="ECO:0000256" key="3">
    <source>
        <dbReference type="ARBA" id="ARBA00022603"/>
    </source>
</evidence>
<feature type="binding site" evidence="6">
    <location>
        <position position="104"/>
    </location>
    <ligand>
        <name>S-adenosyl-L-methionine</name>
        <dbReference type="ChEBI" id="CHEBI:59789"/>
    </ligand>
</feature>
<comment type="function">
    <text evidence="6">Specifically methylates the N4 position of cytidine in position 1402 (C1402) of 16S rRNA.</text>
</comment>
<evidence type="ECO:0000256" key="2">
    <source>
        <dbReference type="ARBA" id="ARBA00022552"/>
    </source>
</evidence>
<gene>
    <name evidence="6 7" type="primary">rsmH</name>
    <name evidence="7" type="ORF">GCM10023231_32220</name>
</gene>
<keyword evidence="5 6" id="KW-0949">S-adenosyl-L-methionine</keyword>
<keyword evidence="6" id="KW-0963">Cytoplasm</keyword>
<dbReference type="SUPFAM" id="SSF53335">
    <property type="entry name" value="S-adenosyl-L-methionine-dependent methyltransferases"/>
    <property type="match status" value="1"/>
</dbReference>
<protein>
    <recommendedName>
        <fullName evidence="6">Ribosomal RNA small subunit methyltransferase H</fullName>
        <ecNumber evidence="6">2.1.1.199</ecNumber>
    </recommendedName>
    <alternativeName>
        <fullName evidence="6">16S rRNA m(4)C1402 methyltransferase</fullName>
    </alternativeName>
    <alternativeName>
        <fullName evidence="6">rRNA (cytosine-N(4)-)-methyltransferase RsmH</fullName>
    </alternativeName>
</protein>
<dbReference type="Proteomes" id="UP001501411">
    <property type="component" value="Unassembled WGS sequence"/>
</dbReference>
<reference evidence="8" key="1">
    <citation type="journal article" date="2019" name="Int. J. Syst. Evol. Microbiol.">
        <title>The Global Catalogue of Microorganisms (GCM) 10K type strain sequencing project: providing services to taxonomists for standard genome sequencing and annotation.</title>
        <authorList>
            <consortium name="The Broad Institute Genomics Platform"/>
            <consortium name="The Broad Institute Genome Sequencing Center for Infectious Disease"/>
            <person name="Wu L."/>
            <person name="Ma J."/>
        </authorList>
    </citation>
    <scope>NUCLEOTIDE SEQUENCE [LARGE SCALE GENOMIC DNA]</scope>
    <source>
        <strain evidence="8">JCM 18200</strain>
    </source>
</reference>
<dbReference type="HAMAP" id="MF_01007">
    <property type="entry name" value="16SrRNA_methyltr_H"/>
    <property type="match status" value="1"/>
</dbReference>
<dbReference type="EC" id="2.1.1.199" evidence="6"/>
<feature type="binding site" evidence="6">
    <location>
        <begin position="34"/>
        <end position="36"/>
    </location>
    <ligand>
        <name>S-adenosyl-L-methionine</name>
        <dbReference type="ChEBI" id="CHEBI:59789"/>
    </ligand>
</feature>
<dbReference type="PIRSF" id="PIRSF004486">
    <property type="entry name" value="MraW"/>
    <property type="match status" value="1"/>
</dbReference>
<keyword evidence="3 6" id="KW-0489">Methyltransferase</keyword>
<feature type="binding site" evidence="6">
    <location>
        <position position="76"/>
    </location>
    <ligand>
        <name>S-adenosyl-L-methionine</name>
        <dbReference type="ChEBI" id="CHEBI:59789"/>
    </ligand>
</feature>
<keyword evidence="8" id="KW-1185">Reference proteome</keyword>
<proteinExistence type="inferred from homology"/>
<comment type="catalytic activity">
    <reaction evidence="6">
        <text>cytidine(1402) in 16S rRNA + S-adenosyl-L-methionine = N(4)-methylcytidine(1402) in 16S rRNA + S-adenosyl-L-homocysteine + H(+)</text>
        <dbReference type="Rhea" id="RHEA:42928"/>
        <dbReference type="Rhea" id="RHEA-COMP:10286"/>
        <dbReference type="Rhea" id="RHEA-COMP:10287"/>
        <dbReference type="ChEBI" id="CHEBI:15378"/>
        <dbReference type="ChEBI" id="CHEBI:57856"/>
        <dbReference type="ChEBI" id="CHEBI:59789"/>
        <dbReference type="ChEBI" id="CHEBI:74506"/>
        <dbReference type="ChEBI" id="CHEBI:82748"/>
        <dbReference type="EC" id="2.1.1.199"/>
    </reaction>
</comment>
<dbReference type="RefSeq" id="WP_345233147.1">
    <property type="nucleotide sequence ID" value="NZ_BAABIQ010000041.1"/>
</dbReference>
<feature type="binding site" evidence="6">
    <location>
        <position position="97"/>
    </location>
    <ligand>
        <name>S-adenosyl-L-methionine</name>
        <dbReference type="ChEBI" id="CHEBI:59789"/>
    </ligand>
</feature>
<dbReference type="Pfam" id="PF01795">
    <property type="entry name" value="Methyltransf_5"/>
    <property type="match status" value="1"/>
</dbReference>
<evidence type="ECO:0000313" key="8">
    <source>
        <dbReference type="Proteomes" id="UP001501411"/>
    </source>
</evidence>
<sequence>MDRVYHIPVLLEACMDGLDIKSNGVYVDVTFGGGGHSREILKRLGEDGRLIAFDQDPDALKNALVDKRFALIHQNFRFLKNNLRLEGIKLVDGILADLGVSSHQFDEANRGFSTRFDADLDMRMDQIGDLDAKGVLNRYAEDRLQEVFGRYGEIKNAKTLARTIVSARLIKPIVTVGDLKTVATGLAPRGKENKYFAQLFQALRIEVNKELEVLEEFLRQAETVLKPGGRLVVMSYHSLEDRLVKNFMAKGKFSGTVEKDFYGNEIKPFKLVTRKAIVASDEEISMNNRARSAKLRIAEKLVN</sequence>
<evidence type="ECO:0000256" key="1">
    <source>
        <dbReference type="ARBA" id="ARBA00010396"/>
    </source>
</evidence>
<evidence type="ECO:0000256" key="4">
    <source>
        <dbReference type="ARBA" id="ARBA00022679"/>
    </source>
</evidence>
<organism evidence="7 8">
    <name type="scientific">Olivibacter ginsenosidimutans</name>
    <dbReference type="NCBI Taxonomy" id="1176537"/>
    <lineage>
        <taxon>Bacteria</taxon>
        <taxon>Pseudomonadati</taxon>
        <taxon>Bacteroidota</taxon>
        <taxon>Sphingobacteriia</taxon>
        <taxon>Sphingobacteriales</taxon>
        <taxon>Sphingobacteriaceae</taxon>
        <taxon>Olivibacter</taxon>
    </lineage>
</organism>
<dbReference type="InterPro" id="IPR023397">
    <property type="entry name" value="SAM-dep_MeTrfase_MraW_recog"/>
</dbReference>
<comment type="subcellular location">
    <subcellularLocation>
        <location evidence="6">Cytoplasm</location>
    </subcellularLocation>
</comment>
<name>A0ABP9BV70_9SPHI</name>
<keyword evidence="2 6" id="KW-0698">rRNA processing</keyword>
<dbReference type="EMBL" id="BAABIQ010000041">
    <property type="protein sequence ID" value="GAA4800997.1"/>
    <property type="molecule type" value="Genomic_DNA"/>
</dbReference>
<feature type="binding site" evidence="6">
    <location>
        <position position="54"/>
    </location>
    <ligand>
        <name>S-adenosyl-L-methionine</name>
        <dbReference type="ChEBI" id="CHEBI:59789"/>
    </ligand>
</feature>
<dbReference type="InterPro" id="IPR029063">
    <property type="entry name" value="SAM-dependent_MTases_sf"/>
</dbReference>
<dbReference type="InterPro" id="IPR002903">
    <property type="entry name" value="RsmH"/>
</dbReference>
<dbReference type="Gene3D" id="1.10.150.170">
    <property type="entry name" value="Putative methyltransferase TM0872, insert domain"/>
    <property type="match status" value="1"/>
</dbReference>
<evidence type="ECO:0000313" key="7">
    <source>
        <dbReference type="EMBL" id="GAA4800997.1"/>
    </source>
</evidence>
<comment type="similarity">
    <text evidence="1 6">Belongs to the methyltransferase superfamily. RsmH family.</text>
</comment>
<dbReference type="Gene3D" id="3.40.50.150">
    <property type="entry name" value="Vaccinia Virus protein VP39"/>
    <property type="match status" value="1"/>
</dbReference>
<dbReference type="NCBIfam" id="TIGR00006">
    <property type="entry name" value="16S rRNA (cytosine(1402)-N(4))-methyltransferase RsmH"/>
    <property type="match status" value="1"/>
</dbReference>
<evidence type="ECO:0000256" key="5">
    <source>
        <dbReference type="ARBA" id="ARBA00022691"/>
    </source>
</evidence>